<dbReference type="OrthoDB" id="316630at2"/>
<organism evidence="2 3">
    <name type="scientific">Marinospirillum alkaliphilum DSM 21637</name>
    <dbReference type="NCBI Taxonomy" id="1122209"/>
    <lineage>
        <taxon>Bacteria</taxon>
        <taxon>Pseudomonadati</taxon>
        <taxon>Pseudomonadota</taxon>
        <taxon>Gammaproteobacteria</taxon>
        <taxon>Oceanospirillales</taxon>
        <taxon>Oceanospirillaceae</taxon>
        <taxon>Marinospirillum</taxon>
    </lineage>
</organism>
<dbReference type="InterPro" id="IPR053733">
    <property type="entry name" value="Heme_Transport_Util_sf"/>
</dbReference>
<dbReference type="SUPFAM" id="SSF144064">
    <property type="entry name" value="Heme iron utilization protein-like"/>
    <property type="match status" value="1"/>
</dbReference>
<dbReference type="EMBL" id="FPJW01000002">
    <property type="protein sequence ID" value="SFX25500.1"/>
    <property type="molecule type" value="Genomic_DNA"/>
</dbReference>
<gene>
    <name evidence="2" type="ORF">SAMN02745752_01041</name>
</gene>
<dbReference type="Gene3D" id="3.40.1570.10">
    <property type="entry name" value="HemS/ChuS/ChuX like domains"/>
    <property type="match status" value="2"/>
</dbReference>
<protein>
    <submittedName>
        <fullName evidence="2">Putative heme degradation protein</fullName>
    </submittedName>
</protein>
<dbReference type="RefSeq" id="WP_072325255.1">
    <property type="nucleotide sequence ID" value="NZ_FPJW01000002.1"/>
</dbReference>
<evidence type="ECO:0000313" key="2">
    <source>
        <dbReference type="EMBL" id="SFX25500.1"/>
    </source>
</evidence>
<evidence type="ECO:0000259" key="1">
    <source>
        <dbReference type="Pfam" id="PF05171"/>
    </source>
</evidence>
<dbReference type="STRING" id="1122209.SAMN02745752_01041"/>
<dbReference type="AlphaFoldDB" id="A0A1K1VLC2"/>
<name>A0A1K1VLC2_9GAMM</name>
<reference evidence="2 3" key="1">
    <citation type="submission" date="2016-11" db="EMBL/GenBank/DDBJ databases">
        <authorList>
            <person name="Jaros S."/>
            <person name="Januszkiewicz K."/>
            <person name="Wedrychowicz H."/>
        </authorList>
    </citation>
    <scope>NUCLEOTIDE SEQUENCE [LARGE SCALE GENOMIC DNA]</scope>
    <source>
        <strain evidence="2 3">DSM 21637</strain>
    </source>
</reference>
<evidence type="ECO:0000313" key="3">
    <source>
        <dbReference type="Proteomes" id="UP000182350"/>
    </source>
</evidence>
<feature type="domain" description="Haemin-degrading HemS/ChuX" evidence="1">
    <location>
        <begin position="228"/>
        <end position="333"/>
    </location>
</feature>
<accession>A0A1K1VLC2</accession>
<dbReference type="GO" id="GO:0006826">
    <property type="term" value="P:iron ion transport"/>
    <property type="evidence" value="ECO:0007669"/>
    <property type="project" value="InterPro"/>
</dbReference>
<dbReference type="Proteomes" id="UP000182350">
    <property type="component" value="Unassembled WGS sequence"/>
</dbReference>
<proteinExistence type="predicted"/>
<dbReference type="InterPro" id="IPR007845">
    <property type="entry name" value="HemS/ChuX_dom"/>
</dbReference>
<keyword evidence="3" id="KW-1185">Reference proteome</keyword>
<sequence>MNALVNFPATGTGLSGLLYKALQGVRQAQPRGNLRDWARLLNASEGDLQAARIGNEDVRPLRDVFSVFYQLSFLGEVAVTAYNDLGQVQHRGCFSAPDLCLDNPHQLGIQFLTSGLHLKLRLEHWYWGCAADDKLEFFTRQGRLFLAIRKTAETSESAWQELLNQYAEGSASHKPLFEQPHHHPAEHPMPHDLELLEKEWRNMAGPEQLPQLLKRHHTTYFSALCCLGPKLARSVSLDSFEQLIQQAALLELPLSLSMISPGCVQTCRQAVIAPRLEQNKLELLWPQGHAQLDPGQFEFAFVTRKPRGDAWISSLEIFGAQGEMLLQIQGATAPGKAENLRLRELMNSLG</sequence>
<dbReference type="Pfam" id="PF05171">
    <property type="entry name" value="HemS"/>
    <property type="match status" value="1"/>
</dbReference>